<dbReference type="Proteomes" id="UP000176450">
    <property type="component" value="Unassembled WGS sequence"/>
</dbReference>
<sequence length="119" mass="13648">MKGIILLIALSTIFGVLFAPYVSKEKQCYETAQVGVNDIGYNTSAKSWGLNEICKRRTNVLMDLEDCIQTATRSSTLMKYSHEVVRMILSLIRPYTKGLYTLKEEHNLECIDFQTYQLQ</sequence>
<protein>
    <submittedName>
        <fullName evidence="1">Uncharacterized protein</fullName>
    </submittedName>
</protein>
<accession>A0A1F6AYI9</accession>
<dbReference type="EMBL" id="MFJX01000057">
    <property type="protein sequence ID" value="OGG29749.1"/>
    <property type="molecule type" value="Genomic_DNA"/>
</dbReference>
<comment type="caution">
    <text evidence="1">The sequence shown here is derived from an EMBL/GenBank/DDBJ whole genome shotgun (WGS) entry which is preliminary data.</text>
</comment>
<organism evidence="1 2">
    <name type="scientific">Candidatus Gottesmanbacteria bacterium RIFCSPLOWO2_01_FULL_46_9</name>
    <dbReference type="NCBI Taxonomy" id="1798394"/>
    <lineage>
        <taxon>Bacteria</taxon>
        <taxon>Candidatus Gottesmaniibacteriota</taxon>
    </lineage>
</organism>
<reference evidence="1 2" key="1">
    <citation type="journal article" date="2016" name="Nat. Commun.">
        <title>Thousands of microbial genomes shed light on interconnected biogeochemical processes in an aquifer system.</title>
        <authorList>
            <person name="Anantharaman K."/>
            <person name="Brown C.T."/>
            <person name="Hug L.A."/>
            <person name="Sharon I."/>
            <person name="Castelle C.J."/>
            <person name="Probst A.J."/>
            <person name="Thomas B.C."/>
            <person name="Singh A."/>
            <person name="Wilkins M.J."/>
            <person name="Karaoz U."/>
            <person name="Brodie E.L."/>
            <person name="Williams K.H."/>
            <person name="Hubbard S.S."/>
            <person name="Banfield J.F."/>
        </authorList>
    </citation>
    <scope>NUCLEOTIDE SEQUENCE [LARGE SCALE GENOMIC DNA]</scope>
</reference>
<evidence type="ECO:0000313" key="1">
    <source>
        <dbReference type="EMBL" id="OGG29749.1"/>
    </source>
</evidence>
<proteinExistence type="predicted"/>
<dbReference type="AlphaFoldDB" id="A0A1F6AYI9"/>
<evidence type="ECO:0000313" key="2">
    <source>
        <dbReference type="Proteomes" id="UP000176450"/>
    </source>
</evidence>
<name>A0A1F6AYI9_9BACT</name>
<gene>
    <name evidence="1" type="ORF">A3A63_01505</name>
</gene>